<proteinExistence type="predicted"/>
<protein>
    <submittedName>
        <fullName evidence="1">Uncharacterized protein</fullName>
    </submittedName>
</protein>
<keyword evidence="2" id="KW-1185">Reference proteome</keyword>
<gene>
    <name evidence="1" type="ORF">MLD38_031270</name>
</gene>
<organism evidence="1 2">
    <name type="scientific">Melastoma candidum</name>
    <dbReference type="NCBI Taxonomy" id="119954"/>
    <lineage>
        <taxon>Eukaryota</taxon>
        <taxon>Viridiplantae</taxon>
        <taxon>Streptophyta</taxon>
        <taxon>Embryophyta</taxon>
        <taxon>Tracheophyta</taxon>
        <taxon>Spermatophyta</taxon>
        <taxon>Magnoliopsida</taxon>
        <taxon>eudicotyledons</taxon>
        <taxon>Gunneridae</taxon>
        <taxon>Pentapetalae</taxon>
        <taxon>rosids</taxon>
        <taxon>malvids</taxon>
        <taxon>Myrtales</taxon>
        <taxon>Melastomataceae</taxon>
        <taxon>Melastomatoideae</taxon>
        <taxon>Melastomateae</taxon>
        <taxon>Melastoma</taxon>
    </lineage>
</organism>
<evidence type="ECO:0000313" key="1">
    <source>
        <dbReference type="EMBL" id="KAI4325906.1"/>
    </source>
</evidence>
<evidence type="ECO:0000313" key="2">
    <source>
        <dbReference type="Proteomes" id="UP001057402"/>
    </source>
</evidence>
<accession>A0ACB9MSQ2</accession>
<name>A0ACB9MSQ2_9MYRT</name>
<dbReference type="EMBL" id="CM042888">
    <property type="protein sequence ID" value="KAI4325906.1"/>
    <property type="molecule type" value="Genomic_DNA"/>
</dbReference>
<reference evidence="2" key="1">
    <citation type="journal article" date="2023" name="Front. Plant Sci.">
        <title>Chromosomal-level genome assembly of Melastoma candidum provides insights into trichome evolution.</title>
        <authorList>
            <person name="Zhong Y."/>
            <person name="Wu W."/>
            <person name="Sun C."/>
            <person name="Zou P."/>
            <person name="Liu Y."/>
            <person name="Dai S."/>
            <person name="Zhou R."/>
        </authorList>
    </citation>
    <scope>NUCLEOTIDE SEQUENCE [LARGE SCALE GENOMIC DNA]</scope>
</reference>
<sequence length="320" mass="34994">MKSKEESPRHIVTFFDHLFLLLGISTGKFYCFLCSVRQAIRAGIIWFLRNFLSSWWESACLNLVGSVLPSEVVVTSDSSPPSASIVLKFIPFAVECHLQRDVSSLLLQIEPCRYGSLSVSLSRMMSGSGFVISPAFSGNLNLGFTSFSVGWVDNAWNFGGSHSAHWSLCDVKSSWSCHVDCTPTIGNAIKLSWMNHAVQLDHDGLSRFGLEYAFKPAGFPHPVFSIQCVDPRVRCHFKLLRVVTLSLSSATPASSSLQGGTVDSTTTFKIINKCRHTIWPGLLSGATSPPLPTTGFSLPSGRSFSAPTSWSGRICARTLY</sequence>
<dbReference type="Proteomes" id="UP001057402">
    <property type="component" value="Chromosome 9"/>
</dbReference>
<comment type="caution">
    <text evidence="1">The sequence shown here is derived from an EMBL/GenBank/DDBJ whole genome shotgun (WGS) entry which is preliminary data.</text>
</comment>